<evidence type="ECO:0000259" key="5">
    <source>
        <dbReference type="PROSITE" id="PS50977"/>
    </source>
</evidence>
<evidence type="ECO:0000313" key="7">
    <source>
        <dbReference type="Proteomes" id="UP001549320"/>
    </source>
</evidence>
<dbReference type="PANTHER" id="PTHR30055">
    <property type="entry name" value="HTH-TYPE TRANSCRIPTIONAL REGULATOR RUTR"/>
    <property type="match status" value="1"/>
</dbReference>
<keyword evidence="3" id="KW-0804">Transcription</keyword>
<dbReference type="InterPro" id="IPR050109">
    <property type="entry name" value="HTH-type_TetR-like_transc_reg"/>
</dbReference>
<organism evidence="6 7">
    <name type="scientific">Ottowia thiooxydans</name>
    <dbReference type="NCBI Taxonomy" id="219182"/>
    <lineage>
        <taxon>Bacteria</taxon>
        <taxon>Pseudomonadati</taxon>
        <taxon>Pseudomonadota</taxon>
        <taxon>Betaproteobacteria</taxon>
        <taxon>Burkholderiales</taxon>
        <taxon>Comamonadaceae</taxon>
        <taxon>Ottowia</taxon>
    </lineage>
</organism>
<dbReference type="Pfam" id="PF00440">
    <property type="entry name" value="TetR_N"/>
    <property type="match status" value="1"/>
</dbReference>
<dbReference type="InterPro" id="IPR001647">
    <property type="entry name" value="HTH_TetR"/>
</dbReference>
<dbReference type="PANTHER" id="PTHR30055:SF234">
    <property type="entry name" value="HTH-TYPE TRANSCRIPTIONAL REGULATOR BETI"/>
    <property type="match status" value="1"/>
</dbReference>
<dbReference type="SUPFAM" id="SSF46689">
    <property type="entry name" value="Homeodomain-like"/>
    <property type="match status" value="1"/>
</dbReference>
<evidence type="ECO:0000256" key="1">
    <source>
        <dbReference type="ARBA" id="ARBA00023015"/>
    </source>
</evidence>
<evidence type="ECO:0000256" key="4">
    <source>
        <dbReference type="PROSITE-ProRule" id="PRU00335"/>
    </source>
</evidence>
<protein>
    <submittedName>
        <fullName evidence="6">AcrR family transcriptional regulator</fullName>
    </submittedName>
</protein>
<proteinExistence type="predicted"/>
<evidence type="ECO:0000313" key="6">
    <source>
        <dbReference type="EMBL" id="MET4578104.1"/>
    </source>
</evidence>
<evidence type="ECO:0000256" key="2">
    <source>
        <dbReference type="ARBA" id="ARBA00023125"/>
    </source>
</evidence>
<dbReference type="Gene3D" id="1.10.357.10">
    <property type="entry name" value="Tetracycline Repressor, domain 2"/>
    <property type="match status" value="1"/>
</dbReference>
<dbReference type="SUPFAM" id="SSF48498">
    <property type="entry name" value="Tetracyclin repressor-like, C-terminal domain"/>
    <property type="match status" value="1"/>
</dbReference>
<dbReference type="PROSITE" id="PS50977">
    <property type="entry name" value="HTH_TETR_2"/>
    <property type="match status" value="1"/>
</dbReference>
<keyword evidence="7" id="KW-1185">Reference proteome</keyword>
<dbReference type="Pfam" id="PF08359">
    <property type="entry name" value="TetR_C_4"/>
    <property type="match status" value="1"/>
</dbReference>
<keyword evidence="2 4" id="KW-0238">DNA-binding</keyword>
<feature type="domain" description="HTH tetR-type" evidence="5">
    <location>
        <begin position="51"/>
        <end position="111"/>
    </location>
</feature>
<name>A0ABV2QAP5_9BURK</name>
<gene>
    <name evidence="6" type="ORF">ABIE13_003220</name>
</gene>
<dbReference type="Proteomes" id="UP001549320">
    <property type="component" value="Unassembled WGS sequence"/>
</dbReference>
<dbReference type="InterPro" id="IPR009057">
    <property type="entry name" value="Homeodomain-like_sf"/>
</dbReference>
<sequence length="254" mass="28925">MVSVFDWTARFGFPQDSIWSMQAKLSVLEKAQTASRATPEVPSRRRRLSKEARFEEILVAAEQVFCEAGFEAATVAEIARRAGVVEGNVYRYVKSKRELLAHVISEWYSRKNDELEKEFAQIASVQSRLRYLIAAHLRNMRDSPALLRLILREGRANDAEFREIVGKLNQRYTGYLRSTIEAGVQNGEFRPQTPVRLVRDMIFGGIEHHSTRFLMGEGHLDVESIADQLLQLVLLGVRAEVLASPKRKAIRPSK</sequence>
<dbReference type="PRINTS" id="PR00455">
    <property type="entry name" value="HTHTETR"/>
</dbReference>
<dbReference type="Gene3D" id="1.10.10.60">
    <property type="entry name" value="Homeodomain-like"/>
    <property type="match status" value="1"/>
</dbReference>
<keyword evidence="1" id="KW-0805">Transcription regulation</keyword>
<reference evidence="6 7" key="1">
    <citation type="submission" date="2024-06" db="EMBL/GenBank/DDBJ databases">
        <title>Sorghum-associated microbial communities from plants grown in Nebraska, USA.</title>
        <authorList>
            <person name="Schachtman D."/>
        </authorList>
    </citation>
    <scope>NUCLEOTIDE SEQUENCE [LARGE SCALE GENOMIC DNA]</scope>
    <source>
        <strain evidence="6 7">2709</strain>
    </source>
</reference>
<feature type="DNA-binding region" description="H-T-H motif" evidence="4">
    <location>
        <begin position="74"/>
        <end position="93"/>
    </location>
</feature>
<dbReference type="EMBL" id="JBEPSH010000006">
    <property type="protein sequence ID" value="MET4578104.1"/>
    <property type="molecule type" value="Genomic_DNA"/>
</dbReference>
<dbReference type="InterPro" id="IPR036271">
    <property type="entry name" value="Tet_transcr_reg_TetR-rel_C_sf"/>
</dbReference>
<evidence type="ECO:0000256" key="3">
    <source>
        <dbReference type="ARBA" id="ARBA00023163"/>
    </source>
</evidence>
<dbReference type="InterPro" id="IPR013570">
    <property type="entry name" value="Tscrpt_reg_YsiA_C"/>
</dbReference>
<comment type="caution">
    <text evidence="6">The sequence shown here is derived from an EMBL/GenBank/DDBJ whole genome shotgun (WGS) entry which is preliminary data.</text>
</comment>
<accession>A0ABV2QAP5</accession>